<feature type="non-terminal residue" evidence="1">
    <location>
        <position position="73"/>
    </location>
</feature>
<reference evidence="1 2" key="1">
    <citation type="submission" date="2018-08" db="EMBL/GenBank/DDBJ databases">
        <title>Genome Sequence of Clavibacter michiganensis Subspecies type strains, and the Atypical Peach-Colored Strains Isolated from Tomato.</title>
        <authorList>
            <person name="Osdaghi E."/>
            <person name="Portier P."/>
            <person name="Briand M."/>
            <person name="Jacques M.-A."/>
        </authorList>
    </citation>
    <scope>NUCLEOTIDE SEQUENCE [LARGE SCALE GENOMIC DNA]</scope>
    <source>
        <strain evidence="1 2">CFBP 7577</strain>
    </source>
</reference>
<dbReference type="InterPro" id="IPR017853">
    <property type="entry name" value="GH"/>
</dbReference>
<dbReference type="Proteomes" id="UP000265361">
    <property type="component" value="Unassembled WGS sequence"/>
</dbReference>
<name>A0A399QAU4_9MICO</name>
<evidence type="ECO:0000313" key="2">
    <source>
        <dbReference type="Proteomes" id="UP000265361"/>
    </source>
</evidence>
<dbReference type="SUPFAM" id="SSF51445">
    <property type="entry name" value="(Trans)glycosidases"/>
    <property type="match status" value="1"/>
</dbReference>
<evidence type="ECO:0000313" key="1">
    <source>
        <dbReference type="EMBL" id="RIJ14177.1"/>
    </source>
</evidence>
<dbReference type="EMBL" id="QWED01000134">
    <property type="protein sequence ID" value="RIJ14177.1"/>
    <property type="molecule type" value="Genomic_DNA"/>
</dbReference>
<gene>
    <name evidence="1" type="ORF">DZF97_06145</name>
</gene>
<dbReference type="PANTHER" id="PTHR43576:SF3">
    <property type="entry name" value="ALPHA-L-ARABINOFURANOSIDASE C"/>
    <property type="match status" value="1"/>
</dbReference>
<dbReference type="GO" id="GO:0000272">
    <property type="term" value="P:polysaccharide catabolic process"/>
    <property type="evidence" value="ECO:0007669"/>
    <property type="project" value="TreeGrafter"/>
</dbReference>
<proteinExistence type="predicted"/>
<organism evidence="1 2">
    <name type="scientific">Clavibacter nebraskensis</name>
    <dbReference type="NCBI Taxonomy" id="31963"/>
    <lineage>
        <taxon>Bacteria</taxon>
        <taxon>Bacillati</taxon>
        <taxon>Actinomycetota</taxon>
        <taxon>Actinomycetes</taxon>
        <taxon>Micrococcales</taxon>
        <taxon>Microbacteriaceae</taxon>
        <taxon>Clavibacter</taxon>
    </lineage>
</organism>
<dbReference type="AlphaFoldDB" id="A0A399QAU4"/>
<dbReference type="PANTHER" id="PTHR43576">
    <property type="entry name" value="ALPHA-L-ARABINOFURANOSIDASE C-RELATED"/>
    <property type="match status" value="1"/>
</dbReference>
<sequence length="73" mass="8058">MTRARITIDRDFTIGDVPRRLFGSFVEHMGRCVYSGIYEPGHPTATPEGYRQDVLDLTKELGATVVRYPGGGG</sequence>
<comment type="caution">
    <text evidence="1">The sequence shown here is derived from an EMBL/GenBank/DDBJ whole genome shotgun (WGS) entry which is preliminary data.</text>
</comment>
<accession>A0A399QAU4</accession>
<protein>
    <submittedName>
        <fullName evidence="1">Alpha-L-arabinofuranosidase</fullName>
    </submittedName>
</protein>
<dbReference type="Gene3D" id="3.20.20.80">
    <property type="entry name" value="Glycosidases"/>
    <property type="match status" value="1"/>
</dbReference>